<evidence type="ECO:0000259" key="3">
    <source>
        <dbReference type="Pfam" id="PF09463"/>
    </source>
</evidence>
<evidence type="ECO:0000313" key="4">
    <source>
        <dbReference type="EMBL" id="KDQ64476.1"/>
    </source>
</evidence>
<feature type="region of interest" description="Disordered" evidence="1">
    <location>
        <begin position="97"/>
        <end position="133"/>
    </location>
</feature>
<keyword evidence="2" id="KW-1133">Transmembrane helix</keyword>
<sequence length="649" mass="68002">MDHILLPRQSQACITCPDPPPCDCPANQQCFQINRSCNTCSSFKCAPLDNGSGTGSTSSSGPSSGALAGAVIGSLLFFALGIGLFVWYRRRMRKARQSSLDNEVKDTPAPAEAVLNRPDPNEKPPSVHRQSGTVRVYSPQSITTINVDPELHGATAVPGSSPYYSIRGSVQSDPFQDTHSIQTTSTGSQSTNVIPIALVTPGSPHHLTHGHSGQHGPLSPVRPNRSPELNLNLEHVNVSADSLRLTSQDGLSQRSGATGANRNSYMSSFTYASDFLNEAPTIVTPTQGAVRQVLGVVRAEVVQAPGSTGSIPTTPTSAISLQPPSGSSVSRPSIRSPLATTSFGPSDVVSEVEEDRDLSIRSDPFGDEHSPHPKSSRASPSASVATFGASYPPSTTGNDWDSRDPHGSWGKPRPVSVGTQAGSIIADIGSATRVQVGFGQLSPSYTEPAAPSSAGLASPKIMYRMTSGRLVSPQRNGAGAFEEQQKLALSQAQAHARAQGVELTRRVSGSSVLSRASTRADSILESFPFVPPSPISDRPARTPPHSPLAPQVHSGAPSSRDCDSPLPAPPNRRTLGLSTVSQSSTASTGLGSFPFHIQSTGQDLAGGPPSSYPGRQRASLDTLALTSDLSSYPLNFDQDRDSFSPSARG</sequence>
<feature type="region of interest" description="Disordered" evidence="1">
    <location>
        <begin position="202"/>
        <end position="227"/>
    </location>
</feature>
<evidence type="ECO:0000313" key="5">
    <source>
        <dbReference type="Proteomes" id="UP000027265"/>
    </source>
</evidence>
<organism evidence="4 5">
    <name type="scientific">Jaapia argillacea MUCL 33604</name>
    <dbReference type="NCBI Taxonomy" id="933084"/>
    <lineage>
        <taxon>Eukaryota</taxon>
        <taxon>Fungi</taxon>
        <taxon>Dikarya</taxon>
        <taxon>Basidiomycota</taxon>
        <taxon>Agaricomycotina</taxon>
        <taxon>Agaricomycetes</taxon>
        <taxon>Agaricomycetidae</taxon>
        <taxon>Jaapiales</taxon>
        <taxon>Jaapiaceae</taxon>
        <taxon>Jaapia</taxon>
    </lineage>
</organism>
<dbReference type="HOGENOM" id="CLU_407767_0_0_1"/>
<feature type="region of interest" description="Disordered" evidence="1">
    <location>
        <begin position="630"/>
        <end position="649"/>
    </location>
</feature>
<feature type="compositionally biased region" description="Low complexity" evidence="1">
    <location>
        <begin position="305"/>
        <end position="337"/>
    </location>
</feature>
<dbReference type="CDD" id="cd12087">
    <property type="entry name" value="TM_EGFR-like"/>
    <property type="match status" value="1"/>
</dbReference>
<dbReference type="Pfam" id="PF09463">
    <property type="entry name" value="Opy2"/>
    <property type="match status" value="1"/>
</dbReference>
<gene>
    <name evidence="4" type="ORF">JAAARDRAFT_145244</name>
</gene>
<dbReference type="Proteomes" id="UP000027265">
    <property type="component" value="Unassembled WGS sequence"/>
</dbReference>
<feature type="compositionally biased region" description="Polar residues" evidence="1">
    <location>
        <begin position="576"/>
        <end position="590"/>
    </location>
</feature>
<proteinExistence type="predicted"/>
<keyword evidence="5" id="KW-1185">Reference proteome</keyword>
<feature type="region of interest" description="Disordered" evidence="1">
    <location>
        <begin position="526"/>
        <end position="618"/>
    </location>
</feature>
<feature type="compositionally biased region" description="Basic and acidic residues" evidence="1">
    <location>
        <begin position="357"/>
        <end position="371"/>
    </location>
</feature>
<dbReference type="STRING" id="933084.A0A067QPC9"/>
<feature type="transmembrane region" description="Helical" evidence="2">
    <location>
        <begin position="66"/>
        <end position="88"/>
    </location>
</feature>
<dbReference type="AlphaFoldDB" id="A0A067QPC9"/>
<evidence type="ECO:0000256" key="1">
    <source>
        <dbReference type="SAM" id="MobiDB-lite"/>
    </source>
</evidence>
<name>A0A067QPC9_9AGAM</name>
<accession>A0A067QPC9</accession>
<protein>
    <recommendedName>
        <fullName evidence="3">Membrane anchor Opy2 N-terminal domain-containing protein</fullName>
    </recommendedName>
</protein>
<feature type="region of interest" description="Disordered" evidence="1">
    <location>
        <begin position="305"/>
        <end position="415"/>
    </location>
</feature>
<dbReference type="InParanoid" id="A0A067QPC9"/>
<dbReference type="InterPro" id="IPR018571">
    <property type="entry name" value="Membrane_anchor_Opy2_N"/>
</dbReference>
<reference evidence="5" key="1">
    <citation type="journal article" date="2014" name="Proc. Natl. Acad. Sci. U.S.A.">
        <title>Extensive sampling of basidiomycete genomes demonstrates inadequacy of the white-rot/brown-rot paradigm for wood decay fungi.</title>
        <authorList>
            <person name="Riley R."/>
            <person name="Salamov A.A."/>
            <person name="Brown D.W."/>
            <person name="Nagy L.G."/>
            <person name="Floudas D."/>
            <person name="Held B.W."/>
            <person name="Levasseur A."/>
            <person name="Lombard V."/>
            <person name="Morin E."/>
            <person name="Otillar R."/>
            <person name="Lindquist E.A."/>
            <person name="Sun H."/>
            <person name="LaButti K.M."/>
            <person name="Schmutz J."/>
            <person name="Jabbour D."/>
            <person name="Luo H."/>
            <person name="Baker S.E."/>
            <person name="Pisabarro A.G."/>
            <person name="Walton J.D."/>
            <person name="Blanchette R.A."/>
            <person name="Henrissat B."/>
            <person name="Martin F."/>
            <person name="Cullen D."/>
            <person name="Hibbett D.S."/>
            <person name="Grigoriev I.V."/>
        </authorList>
    </citation>
    <scope>NUCLEOTIDE SEQUENCE [LARGE SCALE GENOMIC DNA]</scope>
    <source>
        <strain evidence="5">MUCL 33604</strain>
    </source>
</reference>
<dbReference type="EMBL" id="KL197709">
    <property type="protein sequence ID" value="KDQ64476.1"/>
    <property type="molecule type" value="Genomic_DNA"/>
</dbReference>
<dbReference type="OrthoDB" id="2402916at2759"/>
<feature type="region of interest" description="Disordered" evidence="1">
    <location>
        <begin position="244"/>
        <end position="263"/>
    </location>
</feature>
<keyword evidence="2" id="KW-0812">Transmembrane</keyword>
<keyword evidence="2" id="KW-0472">Membrane</keyword>
<evidence type="ECO:0000256" key="2">
    <source>
        <dbReference type="SAM" id="Phobius"/>
    </source>
</evidence>
<feature type="domain" description="Membrane anchor Opy2 N-terminal" evidence="3">
    <location>
        <begin position="13"/>
        <end position="45"/>
    </location>
</feature>